<feature type="transmembrane region" description="Helical" evidence="1">
    <location>
        <begin position="12"/>
        <end position="33"/>
    </location>
</feature>
<name>M3HZ94_LEPIT</name>
<organism evidence="2 3">
    <name type="scientific">Leptospira interrogans serovar Copenhageni str. LT2050</name>
    <dbReference type="NCBI Taxonomy" id="1001598"/>
    <lineage>
        <taxon>Bacteria</taxon>
        <taxon>Pseudomonadati</taxon>
        <taxon>Spirochaetota</taxon>
        <taxon>Spirochaetia</taxon>
        <taxon>Leptospirales</taxon>
        <taxon>Leptospiraceae</taxon>
        <taxon>Leptospira</taxon>
    </lineage>
</organism>
<accession>M3HZ94</accession>
<gene>
    <name evidence="2" type="ORF">LEP1GSC150_1765</name>
</gene>
<proteinExistence type="predicted"/>
<dbReference type="Proteomes" id="UP000011778">
    <property type="component" value="Unassembled WGS sequence"/>
</dbReference>
<reference evidence="2 3" key="1">
    <citation type="submission" date="2013-02" db="EMBL/GenBank/DDBJ databases">
        <authorList>
            <person name="Harkins D.M."/>
            <person name="Durkin A.S."/>
            <person name="Brinkac L.M."/>
            <person name="Haft D.H."/>
            <person name="Selengut J.D."/>
            <person name="Sanka R."/>
            <person name="DePew J."/>
            <person name="Purushe J."/>
            <person name="Tulsiani S.M."/>
            <person name="Graham G.C."/>
            <person name="Burns M.-A."/>
            <person name="Dohnt M.F."/>
            <person name="Smythe L.D."/>
            <person name="McKay D.B."/>
            <person name="Craig S.B."/>
            <person name="Vinetz J.M."/>
            <person name="Sutton G.G."/>
            <person name="Nierman W.C."/>
            <person name="Fouts D.E."/>
        </authorList>
    </citation>
    <scope>NUCLEOTIDE SEQUENCE [LARGE SCALE GENOMIC DNA]</scope>
    <source>
        <strain evidence="2 3">LT2050</strain>
    </source>
</reference>
<evidence type="ECO:0000313" key="3">
    <source>
        <dbReference type="Proteomes" id="UP000011778"/>
    </source>
</evidence>
<keyword evidence="1" id="KW-1133">Transmembrane helix</keyword>
<comment type="caution">
    <text evidence="2">The sequence shown here is derived from an EMBL/GenBank/DDBJ whole genome shotgun (WGS) entry which is preliminary data.</text>
</comment>
<sequence>MKTFQSIFKNHNVLIYLRFFAIGMGISIVTLILNSSFQIMGVDLSEFKYLFFLFCLYS</sequence>
<dbReference type="EMBL" id="AFMD02000139">
    <property type="protein sequence ID" value="EMG23171.1"/>
    <property type="molecule type" value="Genomic_DNA"/>
</dbReference>
<keyword evidence="1" id="KW-0812">Transmembrane</keyword>
<evidence type="ECO:0000313" key="2">
    <source>
        <dbReference type="EMBL" id="EMG23171.1"/>
    </source>
</evidence>
<evidence type="ECO:0000256" key="1">
    <source>
        <dbReference type="SAM" id="Phobius"/>
    </source>
</evidence>
<dbReference type="AlphaFoldDB" id="M3HZ94"/>
<keyword evidence="1" id="KW-0472">Membrane</keyword>
<protein>
    <submittedName>
        <fullName evidence="2">Uncharacterized protein</fullName>
    </submittedName>
</protein>